<dbReference type="PROSITE" id="PS50156">
    <property type="entry name" value="SSD"/>
    <property type="match status" value="1"/>
</dbReference>
<dbReference type="InterPro" id="IPR000731">
    <property type="entry name" value="SSD"/>
</dbReference>
<feature type="transmembrane region" description="Helical" evidence="6">
    <location>
        <begin position="229"/>
        <end position="249"/>
    </location>
</feature>
<feature type="transmembrane region" description="Helical" evidence="6">
    <location>
        <begin position="589"/>
        <end position="608"/>
    </location>
</feature>
<dbReference type="PANTHER" id="PTHR33406">
    <property type="entry name" value="MEMBRANE PROTEIN MJ1562-RELATED"/>
    <property type="match status" value="1"/>
</dbReference>
<feature type="transmembrane region" description="Helical" evidence="6">
    <location>
        <begin position="261"/>
        <end position="281"/>
    </location>
</feature>
<accession>A0A1W2GNE9</accession>
<gene>
    <name evidence="8" type="ORF">SAMN04488029_3508</name>
</gene>
<dbReference type="InterPro" id="IPR050545">
    <property type="entry name" value="Mycobact_MmpL"/>
</dbReference>
<feature type="transmembrane region" description="Helical" evidence="6">
    <location>
        <begin position="690"/>
        <end position="711"/>
    </location>
</feature>
<protein>
    <recommendedName>
        <fullName evidence="7">SSD domain-containing protein</fullName>
    </recommendedName>
</protein>
<keyword evidence="5 6" id="KW-0472">Membrane</keyword>
<evidence type="ECO:0000256" key="1">
    <source>
        <dbReference type="ARBA" id="ARBA00004651"/>
    </source>
</evidence>
<evidence type="ECO:0000259" key="7">
    <source>
        <dbReference type="PROSITE" id="PS50156"/>
    </source>
</evidence>
<name>A0A1W2GNE9_REIFA</name>
<dbReference type="InterPro" id="IPR004869">
    <property type="entry name" value="MMPL_dom"/>
</dbReference>
<feature type="transmembrane region" description="Helical" evidence="6">
    <location>
        <begin position="717"/>
        <end position="742"/>
    </location>
</feature>
<feature type="transmembrane region" description="Helical" evidence="6">
    <location>
        <begin position="302"/>
        <end position="325"/>
    </location>
</feature>
<feature type="transmembrane region" description="Helical" evidence="6">
    <location>
        <begin position="205"/>
        <end position="222"/>
    </location>
</feature>
<feature type="transmembrane region" description="Helical" evidence="6">
    <location>
        <begin position="615"/>
        <end position="635"/>
    </location>
</feature>
<evidence type="ECO:0000313" key="9">
    <source>
        <dbReference type="Proteomes" id="UP000192472"/>
    </source>
</evidence>
<keyword evidence="4 6" id="KW-1133">Transmembrane helix</keyword>
<dbReference type="STRING" id="692418.SAMN04488029_3508"/>
<evidence type="ECO:0000256" key="5">
    <source>
        <dbReference type="ARBA" id="ARBA00023136"/>
    </source>
</evidence>
<organism evidence="8 9">
    <name type="scientific">Reichenbachiella faecimaris</name>
    <dbReference type="NCBI Taxonomy" id="692418"/>
    <lineage>
        <taxon>Bacteria</taxon>
        <taxon>Pseudomonadati</taxon>
        <taxon>Bacteroidota</taxon>
        <taxon>Cytophagia</taxon>
        <taxon>Cytophagales</taxon>
        <taxon>Reichenbachiellaceae</taxon>
        <taxon>Reichenbachiella</taxon>
    </lineage>
</organism>
<dbReference type="Pfam" id="PF03176">
    <property type="entry name" value="MMPL"/>
    <property type="match status" value="2"/>
</dbReference>
<comment type="subcellular location">
    <subcellularLocation>
        <location evidence="1">Cell membrane</location>
        <topology evidence="1">Multi-pass membrane protein</topology>
    </subcellularLocation>
</comment>
<proteinExistence type="predicted"/>
<keyword evidence="9" id="KW-1185">Reference proteome</keyword>
<keyword evidence="2" id="KW-1003">Cell membrane</keyword>
<dbReference type="Proteomes" id="UP000192472">
    <property type="component" value="Unassembled WGS sequence"/>
</dbReference>
<dbReference type="Gene3D" id="1.20.1640.10">
    <property type="entry name" value="Multidrug efflux transporter AcrB transmembrane domain"/>
    <property type="match status" value="2"/>
</dbReference>
<dbReference type="EMBL" id="FWYF01000004">
    <property type="protein sequence ID" value="SMD37868.1"/>
    <property type="molecule type" value="Genomic_DNA"/>
</dbReference>
<dbReference type="SUPFAM" id="SSF82866">
    <property type="entry name" value="Multidrug efflux transporter AcrB transmembrane domain"/>
    <property type="match status" value="2"/>
</dbReference>
<evidence type="ECO:0000256" key="6">
    <source>
        <dbReference type="SAM" id="Phobius"/>
    </source>
</evidence>
<reference evidence="8 9" key="1">
    <citation type="submission" date="2017-04" db="EMBL/GenBank/DDBJ databases">
        <authorList>
            <person name="Afonso C.L."/>
            <person name="Miller P.J."/>
            <person name="Scott M.A."/>
            <person name="Spackman E."/>
            <person name="Goraichik I."/>
            <person name="Dimitrov K.M."/>
            <person name="Suarez D.L."/>
            <person name="Swayne D.E."/>
        </authorList>
    </citation>
    <scope>NUCLEOTIDE SEQUENCE [LARGE SCALE GENOMIC DNA]</scope>
    <source>
        <strain evidence="8 9">DSM 26133</strain>
    </source>
</reference>
<evidence type="ECO:0000256" key="2">
    <source>
        <dbReference type="ARBA" id="ARBA00022475"/>
    </source>
</evidence>
<evidence type="ECO:0000256" key="4">
    <source>
        <dbReference type="ARBA" id="ARBA00022989"/>
    </source>
</evidence>
<evidence type="ECO:0000313" key="8">
    <source>
        <dbReference type="EMBL" id="SMD37868.1"/>
    </source>
</evidence>
<dbReference type="AlphaFoldDB" id="A0A1W2GNE9"/>
<evidence type="ECO:0000256" key="3">
    <source>
        <dbReference type="ARBA" id="ARBA00022692"/>
    </source>
</evidence>
<dbReference type="PANTHER" id="PTHR33406:SF12">
    <property type="entry name" value="BLR2997 PROTEIN"/>
    <property type="match status" value="1"/>
</dbReference>
<dbReference type="GO" id="GO:0005886">
    <property type="term" value="C:plasma membrane"/>
    <property type="evidence" value="ECO:0007669"/>
    <property type="project" value="UniProtKB-SubCell"/>
</dbReference>
<keyword evidence="3 6" id="KW-0812">Transmembrane</keyword>
<feature type="domain" description="SSD" evidence="7">
    <location>
        <begin position="226"/>
        <end position="356"/>
    </location>
</feature>
<feature type="transmembrane region" description="Helical" evidence="6">
    <location>
        <begin position="331"/>
        <end position="350"/>
    </location>
</feature>
<sequence>MINKRTSIFSVLIAFFFLGLLAFQLPNLAFDYELENFFPKNDPDLAYYQEFSETFGHDNDYLLIAFETTGRLFDQSFLNPIDSGLMKVEKLPNTLQVYSPTSLRFLAKTPMGLLPIPLLHLSDTLKLKKDSLRFYGHPLYREMFISKSGNSLKSIIVHKRFESKETADDYVEEVKNIFQDRTPQIRIAGKAVAQTAFVNAVKDDFAKFILIAMVLIFGWLVIFMRRISLIITALSIAGFSVVATIGLMATTGKEIDVLSSLIPTILLVVAMSDIIHLFTHIQDELPKTNDLKTAINNAVKQVGLATLLTSFTTAVGFLTLITLNVKPIIDLGIYAALGIIMAFIITYLLYPAIITLFKPAIPSPQDDSFLTNLPNRIFVTVTNRSKTIMITAVVLFAICTIGISRLEIDAYLVNDLPKNDPVKSDFIFFDREFTGSKPFTLSLWSKDPSNPIYSQAVITELDKIEKEIKIHTKAGDLTSPVSIVKLANQSLHSTSPAQYKLPETDADWKRVFHYIRKYHADRQSIKVNTKSLAQITGYFQDLGSKDATLKHEKLLNALDDKVNHQLIGYRLTGTTLLIDKSHEMLSKNLIKGLTLAMVIVGLITGLLFKSWKMILITLIPNLFPILVVAAIMGYFQIPLNLSTSVIFAISFGIVVDDTIHFLSQFKHEYHTTGTKQEAIRKALTKTGRPIIITTIILTTGFIVFCFSSFSATFYMGLFVSVSFVTALAADLYLLPVLLLWWLPNKTQSM</sequence>